<accession>A0AAX2F7W2</accession>
<sequence>MKKTYIILLFVVLGVVTVNAQGIRYGVTGGINLHTTSGDVDTEGVLVGYYAGVKSIYDFSQNGQGLYLTGTLALSEKAFKTVPIELTPNRPETSTYGKVKTHSVEVPIRMGYKFPIGRTVKLLAEAGPYISIGLWGNYDVYTNGKKVAKYNEAFDKYGIRRCDFGLGMGLGLQYSEHYQLNISYNHGLAQLTHPEKKEKMFSTPSLYNRTFNITISYIF</sequence>
<keyword evidence="3" id="KW-1185">Reference proteome</keyword>
<name>A0AAX2F7W2_9BACT</name>
<dbReference type="AlphaFoldDB" id="A0AAX2F7W2"/>
<dbReference type="Pfam" id="PF13568">
    <property type="entry name" value="OMP_b-brl_2"/>
    <property type="match status" value="1"/>
</dbReference>
<reference evidence="2 3" key="1">
    <citation type="submission" date="2016-11" db="EMBL/GenBank/DDBJ databases">
        <authorList>
            <person name="Varghese N."/>
            <person name="Submissions S."/>
        </authorList>
    </citation>
    <scope>NUCLEOTIDE SEQUENCE [LARGE SCALE GENOMIC DNA]</scope>
    <source>
        <strain evidence="2 3">DSM 22613</strain>
    </source>
</reference>
<evidence type="ECO:0000313" key="2">
    <source>
        <dbReference type="EMBL" id="SHG21558.1"/>
    </source>
</evidence>
<dbReference type="InterPro" id="IPR025665">
    <property type="entry name" value="Beta-barrel_OMP_2"/>
</dbReference>
<feature type="domain" description="Outer membrane protein beta-barrel" evidence="1">
    <location>
        <begin position="20"/>
        <end position="191"/>
    </location>
</feature>
<dbReference type="RefSeq" id="WP_065368085.1">
    <property type="nucleotide sequence ID" value="NZ_CP016206.1"/>
</dbReference>
<evidence type="ECO:0000313" key="3">
    <source>
        <dbReference type="Proteomes" id="UP000184105"/>
    </source>
</evidence>
<dbReference type="Proteomes" id="UP000184105">
    <property type="component" value="Unassembled WGS sequence"/>
</dbReference>
<dbReference type="SUPFAM" id="SSF103515">
    <property type="entry name" value="Autotransporter"/>
    <property type="match status" value="1"/>
</dbReference>
<comment type="caution">
    <text evidence="2">The sequence shown here is derived from an EMBL/GenBank/DDBJ whole genome shotgun (WGS) entry which is preliminary data.</text>
</comment>
<proteinExistence type="predicted"/>
<dbReference type="EMBL" id="FQWA01000062">
    <property type="protein sequence ID" value="SHG21558.1"/>
    <property type="molecule type" value="Genomic_DNA"/>
</dbReference>
<protein>
    <submittedName>
        <fullName evidence="2">Outer membrane protein beta-barrel domain-containing protein</fullName>
    </submittedName>
</protein>
<gene>
    <name evidence="2" type="ORF">SAMN05444364_1626</name>
</gene>
<organism evidence="2 3">
    <name type="scientific">Prevotella scopos JCM 17725</name>
    <dbReference type="NCBI Taxonomy" id="1236518"/>
    <lineage>
        <taxon>Bacteria</taxon>
        <taxon>Pseudomonadati</taxon>
        <taxon>Bacteroidota</taxon>
        <taxon>Bacteroidia</taxon>
        <taxon>Bacteroidales</taxon>
        <taxon>Prevotellaceae</taxon>
        <taxon>Prevotella</taxon>
    </lineage>
</organism>
<evidence type="ECO:0000259" key="1">
    <source>
        <dbReference type="Pfam" id="PF13568"/>
    </source>
</evidence>
<dbReference type="InterPro" id="IPR036709">
    <property type="entry name" value="Autotransporte_beta_dom_sf"/>
</dbReference>